<keyword evidence="1" id="KW-0472">Membrane</keyword>
<feature type="transmembrane region" description="Helical" evidence="1">
    <location>
        <begin position="333"/>
        <end position="353"/>
    </location>
</feature>
<dbReference type="Proteomes" id="UP000001747">
    <property type="component" value="Chromosome"/>
</dbReference>
<name>C3MPF2_SACI2</name>
<dbReference type="RefSeq" id="WP_012713599.1">
    <property type="nucleotide sequence ID" value="NC_012589.1"/>
</dbReference>
<feature type="transmembrane region" description="Helical" evidence="1">
    <location>
        <begin position="207"/>
        <end position="227"/>
    </location>
</feature>
<keyword evidence="1" id="KW-0812">Transmembrane</keyword>
<feature type="transmembrane region" description="Helical" evidence="1">
    <location>
        <begin position="165"/>
        <end position="186"/>
    </location>
</feature>
<dbReference type="KEGG" id="sis:LS215_1254"/>
<proteinExistence type="predicted"/>
<feature type="transmembrane region" description="Helical" evidence="1">
    <location>
        <begin position="233"/>
        <end position="253"/>
    </location>
</feature>
<feature type="transmembrane region" description="Helical" evidence="1">
    <location>
        <begin position="306"/>
        <end position="326"/>
    </location>
</feature>
<keyword evidence="1" id="KW-1133">Transmembrane helix</keyword>
<evidence type="ECO:0000313" key="3">
    <source>
        <dbReference type="Proteomes" id="UP000001747"/>
    </source>
</evidence>
<dbReference type="AlphaFoldDB" id="C3MPF2"/>
<gene>
    <name evidence="2" type="ordered locus">LS215_1254</name>
</gene>
<feature type="transmembrane region" description="Helical" evidence="1">
    <location>
        <begin position="265"/>
        <end position="286"/>
    </location>
</feature>
<dbReference type="OrthoDB" id="37117at2157"/>
<feature type="transmembrane region" description="Helical" evidence="1">
    <location>
        <begin position="107"/>
        <end position="127"/>
    </location>
</feature>
<evidence type="ECO:0000256" key="1">
    <source>
        <dbReference type="SAM" id="Phobius"/>
    </source>
</evidence>
<dbReference type="HOGENOM" id="CLU_808028_0_0_2"/>
<dbReference type="GeneID" id="7797763"/>
<dbReference type="EMBL" id="CP001399">
    <property type="protein sequence ID" value="ACP35265.1"/>
    <property type="molecule type" value="Genomic_DNA"/>
</dbReference>
<feature type="transmembrane region" description="Helical" evidence="1">
    <location>
        <begin position="139"/>
        <end position="159"/>
    </location>
</feature>
<reference evidence="2 3" key="1">
    <citation type="journal article" date="2009" name="Proc. Natl. Acad. Sci. U.S.A.">
        <title>Biogeography of the Sulfolobus islandicus pan-genome.</title>
        <authorList>
            <person name="Reno M.L."/>
            <person name="Held N.L."/>
            <person name="Fields C.J."/>
            <person name="Burke P.V."/>
            <person name="Whitaker R.J."/>
        </authorList>
    </citation>
    <scope>NUCLEOTIDE SEQUENCE [LARGE SCALE GENOMIC DNA]</scope>
    <source>
        <strain evidence="3">L.S.2.15 / Lassen #1</strain>
    </source>
</reference>
<organism evidence="2 3">
    <name type="scientific">Saccharolobus islandicus (strain L.S.2.15 / Lassen #1)</name>
    <name type="common">Sulfolobus islandicus</name>
    <dbReference type="NCBI Taxonomy" id="429572"/>
    <lineage>
        <taxon>Archaea</taxon>
        <taxon>Thermoproteota</taxon>
        <taxon>Thermoprotei</taxon>
        <taxon>Sulfolobales</taxon>
        <taxon>Sulfolobaceae</taxon>
        <taxon>Saccharolobus</taxon>
    </lineage>
</organism>
<accession>C3MPF2</accession>
<feature type="transmembrane region" description="Helical" evidence="1">
    <location>
        <begin position="21"/>
        <end position="41"/>
    </location>
</feature>
<dbReference type="SUPFAM" id="SSF103473">
    <property type="entry name" value="MFS general substrate transporter"/>
    <property type="match status" value="2"/>
</dbReference>
<dbReference type="InterPro" id="IPR036259">
    <property type="entry name" value="MFS_trans_sf"/>
</dbReference>
<feature type="transmembrane region" description="Helical" evidence="1">
    <location>
        <begin position="53"/>
        <end position="72"/>
    </location>
</feature>
<feature type="transmembrane region" description="Helical" evidence="1">
    <location>
        <begin position="81"/>
        <end position="101"/>
    </location>
</feature>
<evidence type="ECO:0000313" key="2">
    <source>
        <dbReference type="EMBL" id="ACP35265.1"/>
    </source>
</evidence>
<sequence length="356" mass="40294">MRITKSYFLDSSIYDMNTKERSLLVSWIIWSAAYYMYYPFISIYLSRFVEESKLSLFFAVFQAVSLPLPLIGAKIGKGNRILPIIVGMLVGGIGMAMLPFSRNILEATIFMSLNYFIFLSLPSYYSLMSEIGEGTITRIWSLSILPSIIMPSLGGVIAQYLGLRWLFVIGGIILAISFLPMANFSYISLGRISLSFKISMRSFLPSILILPIAMEFPYIYLVVYGYFHLTKEIVGIIATLAEILGIVLSYLASKVISRKKYFLSLSLFLFSLTSLYFLSPTIAIFFGCWEAIVPLTLEYFSYRKTVYDFALINIMQGLGWIFGYLIDYLIPNISLLLLSSSLIAFLLGLIILFTKD</sequence>
<evidence type="ECO:0008006" key="4">
    <source>
        <dbReference type="Google" id="ProtNLM"/>
    </source>
</evidence>
<protein>
    <recommendedName>
        <fullName evidence="4">Major facilitator superfamily MFS_1</fullName>
    </recommendedName>
</protein>
<dbReference type="Gene3D" id="1.20.1250.20">
    <property type="entry name" value="MFS general substrate transporter like domains"/>
    <property type="match status" value="2"/>
</dbReference>